<gene>
    <name evidence="1" type="ORF">PX52LOC_01085</name>
</gene>
<sequence>MSDTSRPGRRLKVTLIPRNEADDESILRIVRQALEDGQRTPAIGTAVLAPSLVTEVESVRRSPISEKIEENAREAIEDALGKVAEQAEKTGQPPKFDPAKWVEQLSKVWQVIRQSQEAGVKLTVAKEDPSPPAAE</sequence>
<organism evidence="1 2">
    <name type="scientific">Limnoglobus roseus</name>
    <dbReference type="NCBI Taxonomy" id="2598579"/>
    <lineage>
        <taxon>Bacteria</taxon>
        <taxon>Pseudomonadati</taxon>
        <taxon>Planctomycetota</taxon>
        <taxon>Planctomycetia</taxon>
        <taxon>Gemmatales</taxon>
        <taxon>Gemmataceae</taxon>
        <taxon>Limnoglobus</taxon>
    </lineage>
</organism>
<dbReference type="EMBL" id="CP042425">
    <property type="protein sequence ID" value="QEL14215.1"/>
    <property type="molecule type" value="Genomic_DNA"/>
</dbReference>
<proteinExistence type="predicted"/>
<keyword evidence="2" id="KW-1185">Reference proteome</keyword>
<dbReference type="KEGG" id="lrs:PX52LOC_01085"/>
<dbReference type="AlphaFoldDB" id="A0A5C1A731"/>
<accession>A0A5C1A731</accession>
<dbReference type="RefSeq" id="WP_149109124.1">
    <property type="nucleotide sequence ID" value="NZ_CP042425.1"/>
</dbReference>
<reference evidence="2" key="1">
    <citation type="submission" date="2019-08" db="EMBL/GenBank/DDBJ databases">
        <title>Limnoglobus roseus gen. nov., sp. nov., a novel freshwater planctomycete with a giant genome from the family Gemmataceae.</title>
        <authorList>
            <person name="Kulichevskaya I.S."/>
            <person name="Naumoff D.G."/>
            <person name="Miroshnikov K."/>
            <person name="Ivanova A."/>
            <person name="Philippov D.A."/>
            <person name="Hakobyan A."/>
            <person name="Rijpstra I.C."/>
            <person name="Sinninghe Damste J.S."/>
            <person name="Liesack W."/>
            <person name="Dedysh S.N."/>
        </authorList>
    </citation>
    <scope>NUCLEOTIDE SEQUENCE [LARGE SCALE GENOMIC DNA]</scope>
    <source>
        <strain evidence="2">PX52</strain>
    </source>
</reference>
<evidence type="ECO:0000313" key="1">
    <source>
        <dbReference type="EMBL" id="QEL14215.1"/>
    </source>
</evidence>
<evidence type="ECO:0000313" key="2">
    <source>
        <dbReference type="Proteomes" id="UP000324974"/>
    </source>
</evidence>
<dbReference type="Proteomes" id="UP000324974">
    <property type="component" value="Chromosome"/>
</dbReference>
<name>A0A5C1A731_9BACT</name>
<protein>
    <submittedName>
        <fullName evidence="1">Uncharacterized protein</fullName>
    </submittedName>
</protein>